<dbReference type="SUPFAM" id="SSF55811">
    <property type="entry name" value="Nudix"/>
    <property type="match status" value="1"/>
</dbReference>
<comment type="similarity">
    <text evidence="3">Belongs to the Nudix hydrolase family.</text>
</comment>
<protein>
    <submittedName>
        <fullName evidence="5">8-oxo-dGTP diphosphatase</fullName>
        <ecNumber evidence="5">3.6.1.55</ecNumber>
    </submittedName>
</protein>
<dbReference type="InterPro" id="IPR015797">
    <property type="entry name" value="NUDIX_hydrolase-like_dom_sf"/>
</dbReference>
<comment type="caution">
    <text evidence="5">The sequence shown here is derived from an EMBL/GenBank/DDBJ whole genome shotgun (WGS) entry which is preliminary data.</text>
</comment>
<dbReference type="Pfam" id="PF00293">
    <property type="entry name" value="NUDIX"/>
    <property type="match status" value="1"/>
</dbReference>
<evidence type="ECO:0000256" key="2">
    <source>
        <dbReference type="ARBA" id="ARBA00022801"/>
    </source>
</evidence>
<dbReference type="Gene3D" id="3.90.79.10">
    <property type="entry name" value="Nucleoside Triphosphate Pyrophosphohydrolase"/>
    <property type="match status" value="1"/>
</dbReference>
<dbReference type="RefSeq" id="WP_054643204.1">
    <property type="nucleotide sequence ID" value="NZ_LNUB01000029.1"/>
</dbReference>
<evidence type="ECO:0000256" key="3">
    <source>
        <dbReference type="RuleBase" id="RU003476"/>
    </source>
</evidence>
<evidence type="ECO:0000259" key="4">
    <source>
        <dbReference type="PROSITE" id="PS51462"/>
    </source>
</evidence>
<dbReference type="AlphaFoldDB" id="A0A210P7R8"/>
<dbReference type="CDD" id="cd04677">
    <property type="entry name" value="NUDIX_Hydrolase"/>
    <property type="match status" value="1"/>
</dbReference>
<dbReference type="InterPro" id="IPR020084">
    <property type="entry name" value="NUDIX_hydrolase_CS"/>
</dbReference>
<name>A0A210P7R8_9LACO</name>
<proteinExistence type="inferred from homology"/>
<evidence type="ECO:0000313" key="6">
    <source>
        <dbReference type="Proteomes" id="UP000196649"/>
    </source>
</evidence>
<dbReference type="PANTHER" id="PTHR43046:SF2">
    <property type="entry name" value="8-OXO-DGTP DIPHOSPHATASE-RELATED"/>
    <property type="match status" value="1"/>
</dbReference>
<dbReference type="PROSITE" id="PS51462">
    <property type="entry name" value="NUDIX"/>
    <property type="match status" value="1"/>
</dbReference>
<reference evidence="5 6" key="1">
    <citation type="submission" date="2017-03" db="EMBL/GenBank/DDBJ databases">
        <title>Genome sequence of Lactobacillus kimchii KACC 12383.</title>
        <authorList>
            <person name="Chun J."/>
        </authorList>
    </citation>
    <scope>NUCLEOTIDE SEQUENCE [LARGE SCALE GENOMIC DNA]</scope>
    <source>
        <strain evidence="5 6">KACC 12383</strain>
    </source>
</reference>
<dbReference type="InterPro" id="IPR020476">
    <property type="entry name" value="Nudix_hydrolase"/>
</dbReference>
<accession>A0A210P7R8</accession>
<feature type="domain" description="Nudix hydrolase" evidence="4">
    <location>
        <begin position="15"/>
        <end position="152"/>
    </location>
</feature>
<evidence type="ECO:0000313" key="5">
    <source>
        <dbReference type="EMBL" id="OWF32491.1"/>
    </source>
</evidence>
<dbReference type="EMBL" id="MXAL01000009">
    <property type="protein sequence ID" value="OWF32491.1"/>
    <property type="molecule type" value="Genomic_DNA"/>
</dbReference>
<keyword evidence="2 3" id="KW-0378">Hydrolase</keyword>
<dbReference type="EC" id="3.6.1.55" evidence="5"/>
<evidence type="ECO:0000256" key="1">
    <source>
        <dbReference type="ARBA" id="ARBA00001946"/>
    </source>
</evidence>
<gene>
    <name evidence="5" type="ORF">LKACC12383_02012</name>
</gene>
<dbReference type="InterPro" id="IPR000086">
    <property type="entry name" value="NUDIX_hydrolase_dom"/>
</dbReference>
<sequence length="152" mass="17733">MDYIHDIRQKIGHEPIILNFVGGILINDKNEVLLQKHSDMNKWDLPGGAMEYGETVEGTCRREFREETGLEVILNSFLGLSSNHIQRYPNSDVAQAIVTFFLVDYCKGELNSKNNETLDLKYFSKENLPEIFNRQHASCLQHYFEHDFPYFE</sequence>
<dbReference type="PROSITE" id="PS00893">
    <property type="entry name" value="NUDIX_BOX"/>
    <property type="match status" value="1"/>
</dbReference>
<dbReference type="Proteomes" id="UP000196649">
    <property type="component" value="Unassembled WGS sequence"/>
</dbReference>
<dbReference type="GO" id="GO:0035539">
    <property type="term" value="F:8-oxo-7,8-dihydrodeoxyguanosine triphosphate pyrophosphatase activity"/>
    <property type="evidence" value="ECO:0007669"/>
    <property type="project" value="UniProtKB-EC"/>
</dbReference>
<comment type="cofactor">
    <cofactor evidence="1">
        <name>Mg(2+)</name>
        <dbReference type="ChEBI" id="CHEBI:18420"/>
    </cofactor>
</comment>
<dbReference type="PRINTS" id="PR00502">
    <property type="entry name" value="NUDIXFAMILY"/>
</dbReference>
<dbReference type="PANTHER" id="PTHR43046">
    <property type="entry name" value="GDP-MANNOSE MANNOSYL HYDROLASE"/>
    <property type="match status" value="1"/>
</dbReference>
<organism evidence="5 6">
    <name type="scientific">Companilactobacillus kimchii</name>
    <dbReference type="NCBI Taxonomy" id="2801452"/>
    <lineage>
        <taxon>Bacteria</taxon>
        <taxon>Bacillati</taxon>
        <taxon>Bacillota</taxon>
        <taxon>Bacilli</taxon>
        <taxon>Lactobacillales</taxon>
        <taxon>Lactobacillaceae</taxon>
        <taxon>Companilactobacillus</taxon>
    </lineage>
</organism>